<feature type="compositionally biased region" description="Low complexity" evidence="2">
    <location>
        <begin position="73"/>
        <end position="91"/>
    </location>
</feature>
<dbReference type="STRING" id="759272.G0S995"/>
<dbReference type="eggNOG" id="ENOG502SZUB">
    <property type="taxonomic scope" value="Eukaryota"/>
</dbReference>
<feature type="compositionally biased region" description="Low complexity" evidence="2">
    <location>
        <begin position="585"/>
        <end position="597"/>
    </location>
</feature>
<feature type="compositionally biased region" description="Low complexity" evidence="2">
    <location>
        <begin position="39"/>
        <end position="48"/>
    </location>
</feature>
<accession>G0S995</accession>
<feature type="region of interest" description="Disordered" evidence="2">
    <location>
        <begin position="585"/>
        <end position="656"/>
    </location>
</feature>
<dbReference type="EMBL" id="GL988043">
    <property type="protein sequence ID" value="EGS20006.1"/>
    <property type="molecule type" value="Genomic_DNA"/>
</dbReference>
<gene>
    <name evidence="3" type="ORF">CTHT_0045030</name>
</gene>
<sequence length="656" mass="70614">MSSDSEQSAQVARSIPDEEQQAALGVEVASASSQRDDISVVSSSQQSIPPTEAPNSPLDHHPSAFKSEPQENPAAAPAIAARAASVLSSSQTPPPSSQIAGMTGQAAPANTMTYLSSQRAGIFSPPATTAPNGLKRESIPPEFAAPTPAQIAEASVEDLRSMLQASLAEQARLKTEVAHYKMEAAHHKLQYNMLSLRAEEDSKRAAVEHEITKKEVQVLQKAEYARQARQDLIAANESAQVKYLQLKVLHERALEEIELLQKKLKAARKILKQNQDEIASLMDEREILLNRIRENREHFHILCSPGGMFYSAVSSSRAHQQAASPQQHRATPRQTPRSAVQRETHREHQNGEGFAVLLQALSQDNNNNVNNDPSVPSTPSTSQRPGAARVGSSVKHTRNVQSTSSLPSTPVSKTRSDGRGGLLPSVDLIPQTEPAYRNARFIPETPATPRGGRERRKSRESTISAEDNQELARQALQSFASRGAGSSGGVPHSHPHPHHQRVDQSPNQRRRASMADDVEVYESQASQAASEMLRRDPRESYEVAQSRDPTPANTTTSSGGAMTASGSGAKLQAKLFGGLNKSGLSTSAAAPLASSSPAKRKLSHDAGIEGGGADARERALMSPTKRLREVGGLRGDPISHPHSGERRVGLGIYGRE</sequence>
<dbReference type="GeneID" id="18258541"/>
<keyword evidence="4" id="KW-1185">Reference proteome</keyword>
<feature type="compositionally biased region" description="Low complexity" evidence="2">
    <location>
        <begin position="481"/>
        <end position="492"/>
    </location>
</feature>
<feature type="region of interest" description="Disordered" evidence="2">
    <location>
        <begin position="1"/>
        <end position="104"/>
    </location>
</feature>
<feature type="compositionally biased region" description="Basic and acidic residues" evidence="2">
    <location>
        <begin position="626"/>
        <end position="656"/>
    </location>
</feature>
<dbReference type="KEGG" id="cthr:CTHT_0045030"/>
<feature type="compositionally biased region" description="Low complexity" evidence="2">
    <location>
        <begin position="364"/>
        <end position="383"/>
    </location>
</feature>
<feature type="region of interest" description="Disordered" evidence="2">
    <location>
        <begin position="481"/>
        <end position="565"/>
    </location>
</feature>
<feature type="region of interest" description="Disordered" evidence="2">
    <location>
        <begin position="364"/>
        <end position="469"/>
    </location>
</feature>
<evidence type="ECO:0000313" key="4">
    <source>
        <dbReference type="Proteomes" id="UP000008066"/>
    </source>
</evidence>
<evidence type="ECO:0000256" key="2">
    <source>
        <dbReference type="SAM" id="MobiDB-lite"/>
    </source>
</evidence>
<dbReference type="OrthoDB" id="5404651at2759"/>
<name>G0S995_CHATD</name>
<organism evidence="4">
    <name type="scientific">Chaetomium thermophilum (strain DSM 1495 / CBS 144.50 / IMI 039719)</name>
    <name type="common">Thermochaetoides thermophila</name>
    <dbReference type="NCBI Taxonomy" id="759272"/>
    <lineage>
        <taxon>Eukaryota</taxon>
        <taxon>Fungi</taxon>
        <taxon>Dikarya</taxon>
        <taxon>Ascomycota</taxon>
        <taxon>Pezizomycotina</taxon>
        <taxon>Sordariomycetes</taxon>
        <taxon>Sordariomycetidae</taxon>
        <taxon>Sordariales</taxon>
        <taxon>Chaetomiaceae</taxon>
        <taxon>Thermochaetoides</taxon>
    </lineage>
</organism>
<keyword evidence="1" id="KW-0175">Coiled coil</keyword>
<evidence type="ECO:0000313" key="3">
    <source>
        <dbReference type="EMBL" id="EGS20006.1"/>
    </source>
</evidence>
<feature type="compositionally biased region" description="Polar residues" evidence="2">
    <location>
        <begin position="314"/>
        <end position="338"/>
    </location>
</feature>
<feature type="compositionally biased region" description="Polar residues" evidence="2">
    <location>
        <begin position="1"/>
        <end position="11"/>
    </location>
</feature>
<dbReference type="Proteomes" id="UP000008066">
    <property type="component" value="Unassembled WGS sequence"/>
</dbReference>
<dbReference type="RefSeq" id="XP_006694891.1">
    <property type="nucleotide sequence ID" value="XM_006694828.1"/>
</dbReference>
<feature type="compositionally biased region" description="Basic and acidic residues" evidence="2">
    <location>
        <begin position="532"/>
        <end position="541"/>
    </location>
</feature>
<feature type="coiled-coil region" evidence="1">
    <location>
        <begin position="243"/>
        <end position="291"/>
    </location>
</feature>
<reference evidence="3 4" key="1">
    <citation type="journal article" date="2011" name="Cell">
        <title>Insight into structure and assembly of the nuclear pore complex by utilizing the genome of a eukaryotic thermophile.</title>
        <authorList>
            <person name="Amlacher S."/>
            <person name="Sarges P."/>
            <person name="Flemming D."/>
            <person name="van Noort V."/>
            <person name="Kunze R."/>
            <person name="Devos D.P."/>
            <person name="Arumugam M."/>
            <person name="Bork P."/>
            <person name="Hurt E."/>
        </authorList>
    </citation>
    <scope>NUCLEOTIDE SEQUENCE [LARGE SCALE GENOMIC DNA]</scope>
    <source>
        <strain evidence="4">DSM 1495 / CBS 144.50 / IMI 039719</strain>
    </source>
</reference>
<dbReference type="OMA" id="NATEMSQ"/>
<feature type="compositionally biased region" description="Polar residues" evidence="2">
    <location>
        <begin position="399"/>
        <end position="413"/>
    </location>
</feature>
<dbReference type="AlphaFoldDB" id="G0S995"/>
<dbReference type="HOGENOM" id="CLU_018105_1_0_1"/>
<proteinExistence type="predicted"/>
<protein>
    <submittedName>
        <fullName evidence="3">3-ketoacyl-CoA thiolase-like protein</fullName>
    </submittedName>
</protein>
<feature type="region of interest" description="Disordered" evidence="2">
    <location>
        <begin position="314"/>
        <end position="348"/>
    </location>
</feature>
<feature type="compositionally biased region" description="Low complexity" evidence="2">
    <location>
        <begin position="552"/>
        <end position="565"/>
    </location>
</feature>
<evidence type="ECO:0000256" key="1">
    <source>
        <dbReference type="SAM" id="Coils"/>
    </source>
</evidence>